<evidence type="ECO:0008006" key="4">
    <source>
        <dbReference type="Google" id="ProtNLM"/>
    </source>
</evidence>
<proteinExistence type="predicted"/>
<organism evidence="2 3">
    <name type="scientific">Candidatus Jorgensenbacteria bacterium GWC1_48_12</name>
    <dbReference type="NCBI Taxonomy" id="1798469"/>
    <lineage>
        <taxon>Bacteria</taxon>
        <taxon>Candidatus Joergenseniibacteriota</taxon>
    </lineage>
</organism>
<keyword evidence="1" id="KW-0732">Signal</keyword>
<accession>A0A1F6BQX8</accession>
<dbReference type="PROSITE" id="PS51257">
    <property type="entry name" value="PROKAR_LIPOPROTEIN"/>
    <property type="match status" value="1"/>
</dbReference>
<dbReference type="EMBL" id="MFKI01000015">
    <property type="protein sequence ID" value="OGG39339.1"/>
    <property type="molecule type" value="Genomic_DNA"/>
</dbReference>
<protein>
    <recommendedName>
        <fullName evidence="4">Lipoprotein</fullName>
    </recommendedName>
</protein>
<feature type="chain" id="PRO_5009224849" description="Lipoprotein" evidence="1">
    <location>
        <begin position="24"/>
        <end position="141"/>
    </location>
</feature>
<comment type="caution">
    <text evidence="2">The sequence shown here is derived from an EMBL/GenBank/DDBJ whole genome shotgun (WGS) entry which is preliminary data.</text>
</comment>
<reference evidence="2 3" key="1">
    <citation type="journal article" date="2016" name="Nat. Commun.">
        <title>Thousands of microbial genomes shed light on interconnected biogeochemical processes in an aquifer system.</title>
        <authorList>
            <person name="Anantharaman K."/>
            <person name="Brown C.T."/>
            <person name="Hug L.A."/>
            <person name="Sharon I."/>
            <person name="Castelle C.J."/>
            <person name="Probst A.J."/>
            <person name="Thomas B.C."/>
            <person name="Singh A."/>
            <person name="Wilkins M.J."/>
            <person name="Karaoz U."/>
            <person name="Brodie E.L."/>
            <person name="Williams K.H."/>
            <person name="Hubbard S.S."/>
            <person name="Banfield J.F."/>
        </authorList>
    </citation>
    <scope>NUCLEOTIDE SEQUENCE [LARGE SCALE GENOMIC DNA]</scope>
</reference>
<sequence>MKTKLLVPLTVTVALMLSGCLGTYTMTTTDFKQVARHGSIDVAELRILNESYCDVRLDPPPLPADTLRPGEAVTLRYSVPIRTGRSHRATLMVTPLECEGRDELPAGTTRVFTFNESRNRGLNAYGWLIKATRSNLRFQGG</sequence>
<evidence type="ECO:0000313" key="2">
    <source>
        <dbReference type="EMBL" id="OGG39339.1"/>
    </source>
</evidence>
<dbReference type="AlphaFoldDB" id="A0A1F6BQX8"/>
<name>A0A1F6BQX8_9BACT</name>
<gene>
    <name evidence="2" type="ORF">A2127_00730</name>
</gene>
<dbReference type="Proteomes" id="UP000179324">
    <property type="component" value="Unassembled WGS sequence"/>
</dbReference>
<evidence type="ECO:0000256" key="1">
    <source>
        <dbReference type="SAM" id="SignalP"/>
    </source>
</evidence>
<feature type="signal peptide" evidence="1">
    <location>
        <begin position="1"/>
        <end position="23"/>
    </location>
</feature>
<evidence type="ECO:0000313" key="3">
    <source>
        <dbReference type="Proteomes" id="UP000179324"/>
    </source>
</evidence>